<dbReference type="OrthoDB" id="416585at2759"/>
<keyword evidence="6" id="KW-0812">Transmembrane</keyword>
<dbReference type="GO" id="GO:0045202">
    <property type="term" value="C:synapse"/>
    <property type="evidence" value="ECO:0007669"/>
    <property type="project" value="GOC"/>
</dbReference>
<dbReference type="Pfam" id="PF00520">
    <property type="entry name" value="Ion_trans"/>
    <property type="match status" value="1"/>
</dbReference>
<evidence type="ECO:0000256" key="6">
    <source>
        <dbReference type="ARBA" id="ARBA00022692"/>
    </source>
</evidence>
<dbReference type="SUPFAM" id="SSF81324">
    <property type="entry name" value="Voltage-gated potassium channels"/>
    <property type="match status" value="1"/>
</dbReference>
<proteinExistence type="predicted"/>
<evidence type="ECO:0000256" key="7">
    <source>
        <dbReference type="ARBA" id="ARBA00022737"/>
    </source>
</evidence>
<accession>A0A4Z2H3M8</accession>
<evidence type="ECO:0000259" key="16">
    <source>
        <dbReference type="Pfam" id="PF00520"/>
    </source>
</evidence>
<protein>
    <submittedName>
        <fullName evidence="17">Putative voltage-dependent N-type calcium channel subunit alpha-1B</fullName>
    </submittedName>
</protein>
<keyword evidence="5" id="KW-0107">Calcium channel</keyword>
<dbReference type="GO" id="GO:0098703">
    <property type="term" value="P:calcium ion import across plasma membrane"/>
    <property type="evidence" value="ECO:0007669"/>
    <property type="project" value="TreeGrafter"/>
</dbReference>
<dbReference type="Gene3D" id="1.20.120.350">
    <property type="entry name" value="Voltage-gated potassium channels. Chain C"/>
    <property type="match status" value="1"/>
</dbReference>
<keyword evidence="8" id="KW-0106">Calcium</keyword>
<evidence type="ECO:0000313" key="18">
    <source>
        <dbReference type="Proteomes" id="UP000314294"/>
    </source>
</evidence>
<keyword evidence="18" id="KW-1185">Reference proteome</keyword>
<evidence type="ECO:0000256" key="8">
    <source>
        <dbReference type="ARBA" id="ARBA00022837"/>
    </source>
</evidence>
<evidence type="ECO:0000256" key="5">
    <source>
        <dbReference type="ARBA" id="ARBA00022673"/>
    </source>
</evidence>
<evidence type="ECO:0000256" key="12">
    <source>
        <dbReference type="ARBA" id="ARBA00023136"/>
    </source>
</evidence>
<evidence type="ECO:0000256" key="10">
    <source>
        <dbReference type="ARBA" id="ARBA00022989"/>
    </source>
</evidence>
<dbReference type="InterPro" id="IPR027359">
    <property type="entry name" value="Volt_channel_dom_sf"/>
</dbReference>
<evidence type="ECO:0000313" key="17">
    <source>
        <dbReference type="EMBL" id="TNN59703.1"/>
    </source>
</evidence>
<feature type="domain" description="Ion transport" evidence="16">
    <location>
        <begin position="42"/>
        <end position="97"/>
    </location>
</feature>
<evidence type="ECO:0000256" key="2">
    <source>
        <dbReference type="ARBA" id="ARBA00022448"/>
    </source>
</evidence>
<keyword evidence="13" id="KW-1015">Disulfide bond</keyword>
<keyword evidence="3" id="KW-0597">Phosphoprotein</keyword>
<evidence type="ECO:0000256" key="9">
    <source>
        <dbReference type="ARBA" id="ARBA00022882"/>
    </source>
</evidence>
<keyword evidence="7" id="KW-0677">Repeat</keyword>
<dbReference type="GO" id="GO:0043025">
    <property type="term" value="C:neuronal cell body"/>
    <property type="evidence" value="ECO:0007669"/>
    <property type="project" value="TreeGrafter"/>
</dbReference>
<dbReference type="GO" id="GO:0005891">
    <property type="term" value="C:voltage-gated calcium channel complex"/>
    <property type="evidence" value="ECO:0007669"/>
    <property type="project" value="TreeGrafter"/>
</dbReference>
<keyword evidence="15" id="KW-0407">Ion channel</keyword>
<reference evidence="17 18" key="1">
    <citation type="submission" date="2019-03" db="EMBL/GenBank/DDBJ databases">
        <title>First draft genome of Liparis tanakae, snailfish: a comprehensive survey of snailfish specific genes.</title>
        <authorList>
            <person name="Kim W."/>
            <person name="Song I."/>
            <person name="Jeong J.-H."/>
            <person name="Kim D."/>
            <person name="Kim S."/>
            <person name="Ryu S."/>
            <person name="Song J.Y."/>
            <person name="Lee S.K."/>
        </authorList>
    </citation>
    <scope>NUCLEOTIDE SEQUENCE [LARGE SCALE GENOMIC DNA]</scope>
    <source>
        <tissue evidence="17">Muscle</tissue>
    </source>
</reference>
<comment type="subcellular location">
    <subcellularLocation>
        <location evidence="1">Membrane</location>
        <topology evidence="1">Multi-pass membrane protein</topology>
    </subcellularLocation>
</comment>
<evidence type="ECO:0000256" key="15">
    <source>
        <dbReference type="ARBA" id="ARBA00023303"/>
    </source>
</evidence>
<keyword evidence="2" id="KW-0813">Transport</keyword>
<dbReference type="GO" id="GO:0007268">
    <property type="term" value="P:chemical synaptic transmission"/>
    <property type="evidence" value="ECO:0007669"/>
    <property type="project" value="TreeGrafter"/>
</dbReference>
<dbReference type="AlphaFoldDB" id="A0A4Z2H3M8"/>
<dbReference type="EMBL" id="SRLO01000350">
    <property type="protein sequence ID" value="TNN59703.1"/>
    <property type="molecule type" value="Genomic_DNA"/>
</dbReference>
<keyword evidence="4" id="KW-0109">Calcium transport</keyword>
<evidence type="ECO:0000256" key="1">
    <source>
        <dbReference type="ARBA" id="ARBA00004141"/>
    </source>
</evidence>
<dbReference type="Proteomes" id="UP000314294">
    <property type="component" value="Unassembled WGS sequence"/>
</dbReference>
<dbReference type="PANTHER" id="PTHR45628">
    <property type="entry name" value="VOLTAGE-DEPENDENT CALCIUM CHANNEL TYPE A SUBUNIT ALPHA-1"/>
    <property type="match status" value="1"/>
</dbReference>
<evidence type="ECO:0000256" key="13">
    <source>
        <dbReference type="ARBA" id="ARBA00023157"/>
    </source>
</evidence>
<name>A0A4Z2H3M8_9TELE</name>
<organism evidence="17 18">
    <name type="scientific">Liparis tanakae</name>
    <name type="common">Tanaka's snailfish</name>
    <dbReference type="NCBI Taxonomy" id="230148"/>
    <lineage>
        <taxon>Eukaryota</taxon>
        <taxon>Metazoa</taxon>
        <taxon>Chordata</taxon>
        <taxon>Craniata</taxon>
        <taxon>Vertebrata</taxon>
        <taxon>Euteleostomi</taxon>
        <taxon>Actinopterygii</taxon>
        <taxon>Neopterygii</taxon>
        <taxon>Teleostei</taxon>
        <taxon>Neoteleostei</taxon>
        <taxon>Acanthomorphata</taxon>
        <taxon>Eupercaria</taxon>
        <taxon>Perciformes</taxon>
        <taxon>Cottioidei</taxon>
        <taxon>Cottales</taxon>
        <taxon>Liparidae</taxon>
        <taxon>Liparis</taxon>
    </lineage>
</organism>
<keyword evidence="14" id="KW-0325">Glycoprotein</keyword>
<keyword evidence="9" id="KW-0851">Voltage-gated channel</keyword>
<dbReference type="InterPro" id="IPR005821">
    <property type="entry name" value="Ion_trans_dom"/>
</dbReference>
<dbReference type="InterPro" id="IPR050599">
    <property type="entry name" value="VDCC_alpha-1_subunit"/>
</dbReference>
<comment type="caution">
    <text evidence="17">The sequence shown here is derived from an EMBL/GenBank/DDBJ whole genome shotgun (WGS) entry which is preliminary data.</text>
</comment>
<evidence type="ECO:0000256" key="3">
    <source>
        <dbReference type="ARBA" id="ARBA00022553"/>
    </source>
</evidence>
<evidence type="ECO:0000256" key="14">
    <source>
        <dbReference type="ARBA" id="ARBA00023180"/>
    </source>
</evidence>
<evidence type="ECO:0000256" key="4">
    <source>
        <dbReference type="ARBA" id="ARBA00022568"/>
    </source>
</evidence>
<sequence>MLDVYIDAYIASRGGRRVFSSASMWEDVASVRRLCHYVVNLRYFEMCILMVITMSSIALAAEDPVQANAPRNNVLKYLDYVFTGVFTFEMVIKSFAAERGDAADSGAASPRCSAVCGSTLLSCDNTK</sequence>
<keyword evidence="10" id="KW-1133">Transmembrane helix</keyword>
<dbReference type="GO" id="GO:0008331">
    <property type="term" value="F:high voltage-gated calcium channel activity"/>
    <property type="evidence" value="ECO:0007669"/>
    <property type="project" value="TreeGrafter"/>
</dbReference>
<keyword evidence="12" id="KW-0472">Membrane</keyword>
<dbReference type="PANTHER" id="PTHR45628:SF6">
    <property type="entry name" value="VOLTAGE-DEPENDENT N-TYPE CALCIUM CHANNEL SUBUNIT ALPHA-1B"/>
    <property type="match status" value="1"/>
</dbReference>
<gene>
    <name evidence="17" type="primary">CAC1B_0</name>
    <name evidence="17" type="ORF">EYF80_030074</name>
</gene>
<evidence type="ECO:0000256" key="11">
    <source>
        <dbReference type="ARBA" id="ARBA00023065"/>
    </source>
</evidence>
<keyword evidence="11" id="KW-0406">Ion transport</keyword>